<dbReference type="GO" id="GO:0015421">
    <property type="term" value="F:ABC-type oligopeptide transporter activity"/>
    <property type="evidence" value="ECO:0007669"/>
    <property type="project" value="TreeGrafter"/>
</dbReference>
<dbReference type="RefSeq" id="WP_191072296.1">
    <property type="nucleotide sequence ID" value="NZ_CP060506.1"/>
</dbReference>
<dbReference type="InterPro" id="IPR039421">
    <property type="entry name" value="Type_1_exporter"/>
</dbReference>
<evidence type="ECO:0000256" key="1">
    <source>
        <dbReference type="ARBA" id="ARBA00004651"/>
    </source>
</evidence>
<dbReference type="Gene3D" id="3.40.50.300">
    <property type="entry name" value="P-loop containing nucleotide triphosphate hydrolases"/>
    <property type="match status" value="1"/>
</dbReference>
<dbReference type="InterPro" id="IPR011527">
    <property type="entry name" value="ABC1_TM_dom"/>
</dbReference>
<evidence type="ECO:0000256" key="3">
    <source>
        <dbReference type="ARBA" id="ARBA00022741"/>
    </source>
</evidence>
<feature type="transmembrane region" description="Helical" evidence="8">
    <location>
        <begin position="236"/>
        <end position="255"/>
    </location>
</feature>
<feature type="domain" description="ABC transmembrane type-1" evidence="10">
    <location>
        <begin position="13"/>
        <end position="296"/>
    </location>
</feature>
<comment type="caution">
    <text evidence="11">The sequence shown here is derived from an EMBL/GenBank/DDBJ whole genome shotgun (WGS) entry which is preliminary data.</text>
</comment>
<dbReference type="InterPro" id="IPR003593">
    <property type="entry name" value="AAA+_ATPase"/>
</dbReference>
<dbReference type="SMART" id="SM00382">
    <property type="entry name" value="AAA"/>
    <property type="match status" value="1"/>
</dbReference>
<dbReference type="EMBL" id="JACRUO010000003">
    <property type="protein sequence ID" value="MBD3690180.1"/>
    <property type="molecule type" value="Genomic_DNA"/>
</dbReference>
<comment type="subcellular location">
    <subcellularLocation>
        <location evidence="1">Cell membrane</location>
        <topology evidence="1">Multi-pass membrane protein</topology>
    </subcellularLocation>
</comment>
<proteinExistence type="predicted"/>
<feature type="transmembrane region" description="Helical" evidence="8">
    <location>
        <begin position="49"/>
        <end position="68"/>
    </location>
</feature>
<keyword evidence="12" id="KW-1185">Reference proteome</keyword>
<keyword evidence="2 8" id="KW-0812">Transmembrane</keyword>
<feature type="transmembrane region" description="Helical" evidence="8">
    <location>
        <begin position="125"/>
        <end position="146"/>
    </location>
</feature>
<evidence type="ECO:0000256" key="7">
    <source>
        <dbReference type="SAM" id="MobiDB-lite"/>
    </source>
</evidence>
<dbReference type="Pfam" id="PF00005">
    <property type="entry name" value="ABC_tran"/>
    <property type="match status" value="1"/>
</dbReference>
<protein>
    <submittedName>
        <fullName evidence="11">ABC transporter ATP-binding protein</fullName>
    </submittedName>
</protein>
<evidence type="ECO:0000313" key="11">
    <source>
        <dbReference type="EMBL" id="MBD3690180.1"/>
    </source>
</evidence>
<keyword evidence="5 8" id="KW-1133">Transmembrane helix</keyword>
<evidence type="ECO:0000256" key="2">
    <source>
        <dbReference type="ARBA" id="ARBA00022692"/>
    </source>
</evidence>
<accession>A0A8I0G927</accession>
<dbReference type="PROSITE" id="PS50929">
    <property type="entry name" value="ABC_TM1F"/>
    <property type="match status" value="1"/>
</dbReference>
<dbReference type="SUPFAM" id="SSF90123">
    <property type="entry name" value="ABC transporter transmembrane region"/>
    <property type="match status" value="1"/>
</dbReference>
<evidence type="ECO:0000313" key="12">
    <source>
        <dbReference type="Proteomes" id="UP000627538"/>
    </source>
</evidence>
<dbReference type="InterPro" id="IPR036640">
    <property type="entry name" value="ABC1_TM_sf"/>
</dbReference>
<evidence type="ECO:0000259" key="10">
    <source>
        <dbReference type="PROSITE" id="PS50929"/>
    </source>
</evidence>
<evidence type="ECO:0000256" key="6">
    <source>
        <dbReference type="ARBA" id="ARBA00023136"/>
    </source>
</evidence>
<keyword evidence="4 11" id="KW-0067">ATP-binding</keyword>
<organism evidence="11 12">
    <name type="scientific">Nanchangia anserum</name>
    <dbReference type="NCBI Taxonomy" id="2692125"/>
    <lineage>
        <taxon>Bacteria</taxon>
        <taxon>Bacillati</taxon>
        <taxon>Actinomycetota</taxon>
        <taxon>Actinomycetes</taxon>
        <taxon>Actinomycetales</taxon>
        <taxon>Actinomycetaceae</taxon>
        <taxon>Nanchangia</taxon>
    </lineage>
</organism>
<dbReference type="GO" id="GO:0005524">
    <property type="term" value="F:ATP binding"/>
    <property type="evidence" value="ECO:0007669"/>
    <property type="project" value="UniProtKB-KW"/>
</dbReference>
<evidence type="ECO:0000256" key="4">
    <source>
        <dbReference type="ARBA" id="ARBA00022840"/>
    </source>
</evidence>
<feature type="compositionally biased region" description="Basic and acidic residues" evidence="7">
    <location>
        <begin position="319"/>
        <end position="335"/>
    </location>
</feature>
<dbReference type="PANTHER" id="PTHR43394:SF1">
    <property type="entry name" value="ATP-BINDING CASSETTE SUB-FAMILY B MEMBER 10, MITOCHONDRIAL"/>
    <property type="match status" value="1"/>
</dbReference>
<gene>
    <name evidence="11" type="ORF">H8R10_08070</name>
</gene>
<feature type="transmembrane region" description="Helical" evidence="8">
    <location>
        <begin position="12"/>
        <end position="37"/>
    </location>
</feature>
<dbReference type="SUPFAM" id="SSF52540">
    <property type="entry name" value="P-loop containing nucleoside triphosphate hydrolases"/>
    <property type="match status" value="1"/>
</dbReference>
<dbReference type="AlphaFoldDB" id="A0A8I0G927"/>
<reference evidence="11 12" key="1">
    <citation type="submission" date="2020-08" db="EMBL/GenBank/DDBJ databases">
        <title>Winkia gen. nov., sp. nov., isolated from faeces of the Anser albifrons in China.</title>
        <authorList>
            <person name="Liu Q."/>
        </authorList>
    </citation>
    <scope>NUCLEOTIDE SEQUENCE [LARGE SCALE GENOMIC DNA]</scope>
    <source>
        <strain evidence="11 12">C62</strain>
    </source>
</reference>
<dbReference type="Pfam" id="PF00664">
    <property type="entry name" value="ABC_membrane"/>
    <property type="match status" value="1"/>
</dbReference>
<dbReference type="PANTHER" id="PTHR43394">
    <property type="entry name" value="ATP-DEPENDENT PERMEASE MDL1, MITOCHONDRIAL"/>
    <property type="match status" value="1"/>
</dbReference>
<evidence type="ECO:0000256" key="8">
    <source>
        <dbReference type="SAM" id="Phobius"/>
    </source>
</evidence>
<sequence>MRLFVRHYPGRVAVYLVVALISVTLETGVAFILAALANSVTGGNGHSPIKLAAFGLVYLIPLALFDWLRAVTVTRLQTRFTAALRGEIVDSALASTLPRDRAIVATGEGLQGALINDAKMIGEDYAYAFFFMIEQAMLLVAGLIGTAVINPVFIPIVLVLSIFGMLLPKCVEKPLTAVQKRVADANNTYLDRVTLVSSGLESLLSIRRTRRVQHVVKESIADLEAAENSRFATRNFMWTLTWVFGLVIIIGVWGIGAKLAALGWISIGGIVALAQLMTQVAGPLQSAAEQYSQIIAGRQQYRELKQKLAPSSDTQEISEDPRVADDNADERGARDNELRLDDFSVHADEHALLEDVSLTLPRGARVLISGPSGAGKTSLLRGLAGLQTSAGTITLNGATITPATPREQHVRLITQRPVVIPGSLADNIDPDMTGTQGELARTGHRDVLGPLVDRLNDNPAQPIDKLSGGETRRVHVATGLAAPGEVLLLDEITTGLDTPSAARVLQTALSMNRDYVFAVAHDLPLPPRELGFTHILEIRDGRMARLSDVA</sequence>
<feature type="region of interest" description="Disordered" evidence="7">
    <location>
        <begin position="307"/>
        <end position="335"/>
    </location>
</feature>
<dbReference type="GO" id="GO:0016887">
    <property type="term" value="F:ATP hydrolysis activity"/>
    <property type="evidence" value="ECO:0007669"/>
    <property type="project" value="InterPro"/>
</dbReference>
<feature type="transmembrane region" description="Helical" evidence="8">
    <location>
        <begin position="152"/>
        <end position="171"/>
    </location>
</feature>
<evidence type="ECO:0000256" key="5">
    <source>
        <dbReference type="ARBA" id="ARBA00022989"/>
    </source>
</evidence>
<dbReference type="PROSITE" id="PS50893">
    <property type="entry name" value="ABC_TRANSPORTER_2"/>
    <property type="match status" value="1"/>
</dbReference>
<dbReference type="InterPro" id="IPR003439">
    <property type="entry name" value="ABC_transporter-like_ATP-bd"/>
</dbReference>
<dbReference type="InterPro" id="IPR027417">
    <property type="entry name" value="P-loop_NTPase"/>
</dbReference>
<dbReference type="Proteomes" id="UP000627538">
    <property type="component" value="Unassembled WGS sequence"/>
</dbReference>
<evidence type="ECO:0000259" key="9">
    <source>
        <dbReference type="PROSITE" id="PS50893"/>
    </source>
</evidence>
<keyword evidence="6 8" id="KW-0472">Membrane</keyword>
<keyword evidence="3" id="KW-0547">Nucleotide-binding</keyword>
<name>A0A8I0G927_9ACTO</name>
<dbReference type="Gene3D" id="1.20.1560.10">
    <property type="entry name" value="ABC transporter type 1, transmembrane domain"/>
    <property type="match status" value="1"/>
</dbReference>
<feature type="domain" description="ABC transporter" evidence="9">
    <location>
        <begin position="338"/>
        <end position="549"/>
    </location>
</feature>
<dbReference type="GO" id="GO:0005886">
    <property type="term" value="C:plasma membrane"/>
    <property type="evidence" value="ECO:0007669"/>
    <property type="project" value="UniProtKB-SubCell"/>
</dbReference>